<gene>
    <name evidence="12" type="ORF">KI387_029532</name>
</gene>
<comment type="catalytic activity">
    <reaction evidence="1">
        <text>S-ubiquitinyl-[E2 ubiquitin-conjugating enzyme]-L-cysteine + [acceptor protein]-L-lysine = [E2 ubiquitin-conjugating enzyme]-L-cysteine + N(6)-ubiquitinyl-[acceptor protein]-L-lysine.</text>
        <dbReference type="EC" id="2.3.2.27"/>
    </reaction>
</comment>
<keyword evidence="5" id="KW-0418">Kinase</keyword>
<feature type="non-terminal residue" evidence="12">
    <location>
        <position position="1"/>
    </location>
</feature>
<dbReference type="Proteomes" id="UP000824469">
    <property type="component" value="Unassembled WGS sequence"/>
</dbReference>
<dbReference type="SUPFAM" id="SSF56112">
    <property type="entry name" value="Protein kinase-like (PK-like)"/>
    <property type="match status" value="1"/>
</dbReference>
<dbReference type="InterPro" id="IPR006016">
    <property type="entry name" value="UspA"/>
</dbReference>
<evidence type="ECO:0000313" key="12">
    <source>
        <dbReference type="EMBL" id="KAH9297850.1"/>
    </source>
</evidence>
<evidence type="ECO:0000256" key="7">
    <source>
        <dbReference type="ARBA" id="ARBA00022840"/>
    </source>
</evidence>
<feature type="domain" description="Protein kinase" evidence="11">
    <location>
        <begin position="489"/>
        <end position="752"/>
    </location>
</feature>
<evidence type="ECO:0000256" key="8">
    <source>
        <dbReference type="ARBA" id="ARBA00047899"/>
    </source>
</evidence>
<organism evidence="12 13">
    <name type="scientific">Taxus chinensis</name>
    <name type="common">Chinese yew</name>
    <name type="synonym">Taxus wallichiana var. chinensis</name>
    <dbReference type="NCBI Taxonomy" id="29808"/>
    <lineage>
        <taxon>Eukaryota</taxon>
        <taxon>Viridiplantae</taxon>
        <taxon>Streptophyta</taxon>
        <taxon>Embryophyta</taxon>
        <taxon>Tracheophyta</taxon>
        <taxon>Spermatophyta</taxon>
        <taxon>Pinopsida</taxon>
        <taxon>Pinidae</taxon>
        <taxon>Conifers II</taxon>
        <taxon>Cupressales</taxon>
        <taxon>Taxaceae</taxon>
        <taxon>Taxus</taxon>
    </lineage>
</organism>
<comment type="caution">
    <text evidence="12">The sequence shown here is derived from an EMBL/GenBank/DDBJ whole genome shotgun (WGS) entry which is preliminary data.</text>
</comment>
<dbReference type="Gene3D" id="3.30.200.20">
    <property type="entry name" value="Phosphorylase Kinase, domain 1"/>
    <property type="match status" value="1"/>
</dbReference>
<dbReference type="GO" id="GO:0005524">
    <property type="term" value="F:ATP binding"/>
    <property type="evidence" value="ECO:0007669"/>
    <property type="project" value="UniProtKB-UniRule"/>
</dbReference>
<comment type="catalytic activity">
    <reaction evidence="9">
        <text>L-seryl-[protein] + ATP = O-phospho-L-seryl-[protein] + ADP + H(+)</text>
        <dbReference type="Rhea" id="RHEA:17989"/>
        <dbReference type="Rhea" id="RHEA-COMP:9863"/>
        <dbReference type="Rhea" id="RHEA-COMP:11604"/>
        <dbReference type="ChEBI" id="CHEBI:15378"/>
        <dbReference type="ChEBI" id="CHEBI:29999"/>
        <dbReference type="ChEBI" id="CHEBI:30616"/>
        <dbReference type="ChEBI" id="CHEBI:83421"/>
        <dbReference type="ChEBI" id="CHEBI:456216"/>
        <dbReference type="EC" id="2.7.11.1"/>
    </reaction>
</comment>
<evidence type="ECO:0000256" key="1">
    <source>
        <dbReference type="ARBA" id="ARBA00000900"/>
    </source>
</evidence>
<dbReference type="CDD" id="cd01989">
    <property type="entry name" value="USP_STK_Ubox_N"/>
    <property type="match status" value="1"/>
</dbReference>
<name>A0AA38FDD1_TAXCH</name>
<dbReference type="Pfam" id="PF07714">
    <property type="entry name" value="PK_Tyr_Ser-Thr"/>
    <property type="match status" value="1"/>
</dbReference>
<dbReference type="GO" id="GO:0061630">
    <property type="term" value="F:ubiquitin protein ligase activity"/>
    <property type="evidence" value="ECO:0007669"/>
    <property type="project" value="UniProtKB-EC"/>
</dbReference>
<dbReference type="InterPro" id="IPR017441">
    <property type="entry name" value="Protein_kinase_ATP_BS"/>
</dbReference>
<dbReference type="SMART" id="SM00220">
    <property type="entry name" value="S_TKc"/>
    <property type="match status" value="1"/>
</dbReference>
<evidence type="ECO:0000313" key="13">
    <source>
        <dbReference type="Proteomes" id="UP000824469"/>
    </source>
</evidence>
<dbReference type="InterPro" id="IPR008271">
    <property type="entry name" value="Ser/Thr_kinase_AS"/>
</dbReference>
<feature type="non-terminal residue" evidence="12">
    <location>
        <position position="808"/>
    </location>
</feature>
<sequence length="808" mass="90461">VRIMYRCGMMKGINLNDGEEEEEEGEWEGKKCSLSRIAVAVGKDKNSIYAVRWALDHLISQEQVQTLVLIHVRSPILTIPTPMGNHVPIAHVREDAVALYMKQVESETNELLLPYLCMCNNKKVQTEVTVLENENIPKAIVEHISNLNIRKIVIGSSSRNVITRKFMAPDVPAGVAKTAPNFCTVFVISKGKLSSLRSAVFSTQIMGIGENITSDHNFEDPNVRDYICPLNGSEPKDSFAESEQSHFLSMLSNDRRGITDSSAGIDSPTDHSLPSIAVISNSGKELPIQVGQHILQFKSEKTAYRPTDALYGENKYFDPTSEGPLKIPNESNFQNETTSMGTIMASEDSDNPSPTWDIHTISSPSLSMTMQSQVGTEPEILELELNQTGETYDLACEKAIVSKQKAREIHIQRLNEVKKVEAAKERQEEAAMKEVEVAKIIETKQRTLTEFIAARGSEEREIVEHVLASAHQTYKKYSMEEIESATDFFSESLKIGEGSYGSVYKCILDHIPVAIKVLCRDAVQGWRQFQQEVEVLSHIQHRHMVLLLGACPEFGCLVYEYMENGSLEDRLFRKGATPSLPWPVRFRIASDIATGLLYLHNSKPNPLVHRDLKPANILLDHNFVGKIGDVGLAKLIPYDASTSVTHFRNTSTSGTFCYIDPEYQQTGTLGTKSDLYAFGVVLLQLLTAKKPMGLAYDVEKAIAKGFFKQILDQTIRDWPVKEALELAKLALKCVELRRRDRPDLETVVLPELQRLKVFADSKDSSRRREYFVSSTSHIFGPILQGEEVVPLDIDSSAGLIKHTFPRKF</sequence>
<dbReference type="OMA" id="PSDQFED"/>
<dbReference type="CDD" id="cd14066">
    <property type="entry name" value="STKc_IRAK"/>
    <property type="match status" value="1"/>
</dbReference>
<keyword evidence="4 10" id="KW-0547">Nucleotide-binding</keyword>
<evidence type="ECO:0000256" key="4">
    <source>
        <dbReference type="ARBA" id="ARBA00022741"/>
    </source>
</evidence>
<keyword evidence="7 10" id="KW-0067">ATP-binding</keyword>
<dbReference type="PANTHER" id="PTHR45647:SF139">
    <property type="entry name" value="OS02G0152300 PROTEIN"/>
    <property type="match status" value="1"/>
</dbReference>
<dbReference type="Gene3D" id="1.10.510.10">
    <property type="entry name" value="Transferase(Phosphotransferase) domain 1"/>
    <property type="match status" value="1"/>
</dbReference>
<dbReference type="Pfam" id="PF00582">
    <property type="entry name" value="Usp"/>
    <property type="match status" value="1"/>
</dbReference>
<dbReference type="PANTHER" id="PTHR45647">
    <property type="entry name" value="OS02G0152300 PROTEIN"/>
    <property type="match status" value="1"/>
</dbReference>
<dbReference type="InterPro" id="IPR011009">
    <property type="entry name" value="Kinase-like_dom_sf"/>
</dbReference>
<dbReference type="AlphaFoldDB" id="A0AA38FDD1"/>
<evidence type="ECO:0000256" key="5">
    <source>
        <dbReference type="ARBA" id="ARBA00022777"/>
    </source>
</evidence>
<dbReference type="InterPro" id="IPR014729">
    <property type="entry name" value="Rossmann-like_a/b/a_fold"/>
</dbReference>
<keyword evidence="6" id="KW-0833">Ubl conjugation pathway</keyword>
<evidence type="ECO:0000256" key="9">
    <source>
        <dbReference type="ARBA" id="ARBA00048679"/>
    </source>
</evidence>
<dbReference type="InterPro" id="IPR001245">
    <property type="entry name" value="Ser-Thr/Tyr_kinase_cat_dom"/>
</dbReference>
<comment type="catalytic activity">
    <reaction evidence="8">
        <text>L-threonyl-[protein] + ATP = O-phospho-L-threonyl-[protein] + ADP + H(+)</text>
        <dbReference type="Rhea" id="RHEA:46608"/>
        <dbReference type="Rhea" id="RHEA-COMP:11060"/>
        <dbReference type="Rhea" id="RHEA-COMP:11605"/>
        <dbReference type="ChEBI" id="CHEBI:15378"/>
        <dbReference type="ChEBI" id="CHEBI:30013"/>
        <dbReference type="ChEBI" id="CHEBI:30616"/>
        <dbReference type="ChEBI" id="CHEBI:61977"/>
        <dbReference type="ChEBI" id="CHEBI:456216"/>
        <dbReference type="EC" id="2.7.11.1"/>
    </reaction>
</comment>
<proteinExistence type="predicted"/>
<dbReference type="Gene3D" id="3.40.50.620">
    <property type="entry name" value="HUPs"/>
    <property type="match status" value="1"/>
</dbReference>
<dbReference type="FunFam" id="3.30.200.20:FF:000162">
    <property type="entry name" value="Adenine nucleotide alpha hydrolase-like domain kinase"/>
    <property type="match status" value="1"/>
</dbReference>
<dbReference type="InterPro" id="IPR051348">
    <property type="entry name" value="U-box_ubiquitin_ligases"/>
</dbReference>
<evidence type="ECO:0000256" key="6">
    <source>
        <dbReference type="ARBA" id="ARBA00022786"/>
    </source>
</evidence>
<keyword evidence="13" id="KW-1185">Reference proteome</keyword>
<keyword evidence="3" id="KW-0808">Transferase</keyword>
<keyword evidence="2" id="KW-0723">Serine/threonine-protein kinase</keyword>
<dbReference type="FunFam" id="1.10.510.10:FF:001023">
    <property type="entry name" value="Os07g0541700 protein"/>
    <property type="match status" value="1"/>
</dbReference>
<feature type="binding site" evidence="10">
    <location>
        <position position="516"/>
    </location>
    <ligand>
        <name>ATP</name>
        <dbReference type="ChEBI" id="CHEBI:30616"/>
    </ligand>
</feature>
<dbReference type="PROSITE" id="PS00108">
    <property type="entry name" value="PROTEIN_KINASE_ST"/>
    <property type="match status" value="1"/>
</dbReference>
<dbReference type="SUPFAM" id="SSF52402">
    <property type="entry name" value="Adenine nucleotide alpha hydrolases-like"/>
    <property type="match status" value="1"/>
</dbReference>
<protein>
    <recommendedName>
        <fullName evidence="11">Protein kinase domain-containing protein</fullName>
    </recommendedName>
</protein>
<evidence type="ECO:0000256" key="3">
    <source>
        <dbReference type="ARBA" id="ARBA00022679"/>
    </source>
</evidence>
<evidence type="ECO:0000256" key="2">
    <source>
        <dbReference type="ARBA" id="ARBA00022527"/>
    </source>
</evidence>
<evidence type="ECO:0000256" key="10">
    <source>
        <dbReference type="PROSITE-ProRule" id="PRU10141"/>
    </source>
</evidence>
<dbReference type="EMBL" id="JAHRHJ020000010">
    <property type="protein sequence ID" value="KAH9297850.1"/>
    <property type="molecule type" value="Genomic_DNA"/>
</dbReference>
<dbReference type="GO" id="GO:0004674">
    <property type="term" value="F:protein serine/threonine kinase activity"/>
    <property type="evidence" value="ECO:0007669"/>
    <property type="project" value="UniProtKB-KW"/>
</dbReference>
<reference evidence="12 13" key="1">
    <citation type="journal article" date="2021" name="Nat. Plants">
        <title>The Taxus genome provides insights into paclitaxel biosynthesis.</title>
        <authorList>
            <person name="Xiong X."/>
            <person name="Gou J."/>
            <person name="Liao Q."/>
            <person name="Li Y."/>
            <person name="Zhou Q."/>
            <person name="Bi G."/>
            <person name="Li C."/>
            <person name="Du R."/>
            <person name="Wang X."/>
            <person name="Sun T."/>
            <person name="Guo L."/>
            <person name="Liang H."/>
            <person name="Lu P."/>
            <person name="Wu Y."/>
            <person name="Zhang Z."/>
            <person name="Ro D.K."/>
            <person name="Shang Y."/>
            <person name="Huang S."/>
            <person name="Yan J."/>
        </authorList>
    </citation>
    <scope>NUCLEOTIDE SEQUENCE [LARGE SCALE GENOMIC DNA]</scope>
    <source>
        <strain evidence="12">Ta-2019</strain>
    </source>
</reference>
<dbReference type="InterPro" id="IPR000719">
    <property type="entry name" value="Prot_kinase_dom"/>
</dbReference>
<dbReference type="PROSITE" id="PS50011">
    <property type="entry name" value="PROTEIN_KINASE_DOM"/>
    <property type="match status" value="1"/>
</dbReference>
<evidence type="ECO:0000259" key="11">
    <source>
        <dbReference type="PROSITE" id="PS50011"/>
    </source>
</evidence>
<dbReference type="PROSITE" id="PS00107">
    <property type="entry name" value="PROTEIN_KINASE_ATP"/>
    <property type="match status" value="1"/>
</dbReference>
<accession>A0AA38FDD1</accession>